<accession>A0A6V7TWY7</accession>
<proteinExistence type="predicted"/>
<protein>
    <submittedName>
        <fullName evidence="1">Uncharacterized protein</fullName>
    </submittedName>
</protein>
<name>A0A6V7TWY7_MELEN</name>
<dbReference type="EMBL" id="CAJEWN010000020">
    <property type="protein sequence ID" value="CAD2137558.1"/>
    <property type="molecule type" value="Genomic_DNA"/>
</dbReference>
<dbReference type="AlphaFoldDB" id="A0A6V7TWY7"/>
<evidence type="ECO:0000313" key="2">
    <source>
        <dbReference type="Proteomes" id="UP000580250"/>
    </source>
</evidence>
<gene>
    <name evidence="1" type="ORF">MENT_LOCUS5473</name>
</gene>
<organism evidence="1 2">
    <name type="scientific">Meloidogyne enterolobii</name>
    <name type="common">Root-knot nematode worm</name>
    <name type="synonym">Meloidogyne mayaguensis</name>
    <dbReference type="NCBI Taxonomy" id="390850"/>
    <lineage>
        <taxon>Eukaryota</taxon>
        <taxon>Metazoa</taxon>
        <taxon>Ecdysozoa</taxon>
        <taxon>Nematoda</taxon>
        <taxon>Chromadorea</taxon>
        <taxon>Rhabditida</taxon>
        <taxon>Tylenchina</taxon>
        <taxon>Tylenchomorpha</taxon>
        <taxon>Tylenchoidea</taxon>
        <taxon>Meloidogynidae</taxon>
        <taxon>Meloidogyninae</taxon>
        <taxon>Meloidogyne</taxon>
    </lineage>
</organism>
<sequence>MTISNLPPKCEKANMLLFWGRSLSIQFTNAASGELQIIFLSTAVSLKNCSEKVIVRLSPQILQLTLLLFFKLCCQLPFRIQSGHETFAAIKFGS</sequence>
<evidence type="ECO:0000313" key="1">
    <source>
        <dbReference type="EMBL" id="CAD2137558.1"/>
    </source>
</evidence>
<comment type="caution">
    <text evidence="1">The sequence shown here is derived from an EMBL/GenBank/DDBJ whole genome shotgun (WGS) entry which is preliminary data.</text>
</comment>
<reference evidence="1 2" key="1">
    <citation type="submission" date="2020-08" db="EMBL/GenBank/DDBJ databases">
        <authorList>
            <person name="Koutsovoulos G."/>
            <person name="Danchin GJ E."/>
        </authorList>
    </citation>
    <scope>NUCLEOTIDE SEQUENCE [LARGE SCALE GENOMIC DNA]</scope>
</reference>
<dbReference type="Proteomes" id="UP000580250">
    <property type="component" value="Unassembled WGS sequence"/>
</dbReference>